<feature type="chain" id="PRO_5037189291" description="Surface antigen" evidence="1">
    <location>
        <begin position="21"/>
        <end position="1116"/>
    </location>
</feature>
<organism evidence="2 3">
    <name type="scientific">Membranihabitans marinus</name>
    <dbReference type="NCBI Taxonomy" id="1227546"/>
    <lineage>
        <taxon>Bacteria</taxon>
        <taxon>Pseudomonadati</taxon>
        <taxon>Bacteroidota</taxon>
        <taxon>Saprospiria</taxon>
        <taxon>Saprospirales</taxon>
        <taxon>Saprospiraceae</taxon>
        <taxon>Membranihabitans</taxon>
    </lineage>
</organism>
<dbReference type="AlphaFoldDB" id="A0A953HWL9"/>
<accession>A0A953HWL9</accession>
<keyword evidence="1" id="KW-0732">Signal</keyword>
<dbReference type="RefSeq" id="WP_222579436.1">
    <property type="nucleotide sequence ID" value="NZ_JAHVHU010000006.1"/>
</dbReference>
<dbReference type="EMBL" id="JAHVHU010000006">
    <property type="protein sequence ID" value="MBY5957916.1"/>
    <property type="molecule type" value="Genomic_DNA"/>
</dbReference>
<dbReference type="SUPFAM" id="SSF82171">
    <property type="entry name" value="DPP6 N-terminal domain-like"/>
    <property type="match status" value="1"/>
</dbReference>
<evidence type="ECO:0008006" key="4">
    <source>
        <dbReference type="Google" id="ProtNLM"/>
    </source>
</evidence>
<proteinExistence type="predicted"/>
<dbReference type="Proteomes" id="UP000753961">
    <property type="component" value="Unassembled WGS sequence"/>
</dbReference>
<name>A0A953HWL9_9BACT</name>
<sequence>MKTNVLYILCLLLFTGTLTGQVSSVQFGKNRVQYHDDFDQWSSYESDNIRTYWYGKSRNIGYIVAKMAEKEYPEILDLLEHKINQKIQILVFSDLTDENQSNIGTDELLYKESSLVPIHQNKVFVHYTGDQLDLQRKVREGMCGILIQDMFFGGGLDVSLQVNYAKKLPKWYLDGMISFAGSEWNEEKDNAFRKYYQEVGKLDFKKMSRDYPILAGHSFWYYLASTYSKNVIPNLLYLTKINRDLEDAFDFVFGVNLDQIIDQWQRFFESIYAAGEVERSGSDTDNQWKLWKRGRAKVTHGEYSPDGNRIAYAINFEGRYRVYLRDLADGTKDRVFKYGTRNPFLPVDEEYPFIRWVNDRDIAMVYERRDDLYIRIINTESGEVFEQLFPNRFERIYGFDIIDDRYIVLSAQSMGNIDLYRYDLRTRQSDRFMNDYFADMYPEIVRNTLGTFVSFQSNRDRSSWTNWQSDSLTNIHTADLWMMDLDHPLNLFPVSQIPNVEQRLIKTTDDKVYFLSQETGITNLASISYEIVPDDTLYVRRFLTDYFSVPKAEVDSVDPGLLQVMPGYKTRISQVHFQSNVPSHIQSVVVSENGERALFTLQDSDSKYITFEDPMLSRKDTIQPIAYYQYLERKMESRKRTDSISLAELDTTQTFQTSYPNTFTNAYLDSLFRSKTEIFTNLSFDNGQGKKTSSSAFMDIARTKIVPYRWQFSVYESSFDVSNEILFDGLDSYAAEGGTYRRAPTGLLGKVVVKDLFEDYEFEGGIRFPPNFKGAEYYAIYRDKKHRLDKSLSLYRKVQTERFPTPTGLQGGNKYEVLLGQAGVSYPLDFFNSLRAKFTLRQDRNTVKPTTLDELNMAPDVSQRIGLKLEYVFDNSFIYNPNIRNGTRAKIYGEVMKKIELQLIEDFKLDFGAGYLTAFGVDARHYLPVLKHSILALRVGAGFSIGSEKILYYLGGADNEIIPQFNEEGRNNYRYTYAYQTVAPNLRGFQSNVRSGNNHLLSNIEMRIPPFQYLFGKNVRSRILRDFQLVGFFDVGMAWEGRDPYDPNNPINFVEIDRPPILHAEVQYFRDPFVMGYGAGVRINLFGYFLRGDYAWGIDSGATLKPRIHVSLGYDF</sequence>
<feature type="signal peptide" evidence="1">
    <location>
        <begin position="1"/>
        <end position="20"/>
    </location>
</feature>
<evidence type="ECO:0000313" key="3">
    <source>
        <dbReference type="Proteomes" id="UP000753961"/>
    </source>
</evidence>
<protein>
    <recommendedName>
        <fullName evidence="4">Surface antigen</fullName>
    </recommendedName>
</protein>
<reference evidence="2" key="1">
    <citation type="submission" date="2021-06" db="EMBL/GenBank/DDBJ databases">
        <title>44 bacteria genomes isolated from Dapeng, Shenzhen.</title>
        <authorList>
            <person name="Zheng W."/>
            <person name="Yu S."/>
            <person name="Huang Y."/>
        </authorList>
    </citation>
    <scope>NUCLEOTIDE SEQUENCE</scope>
    <source>
        <strain evidence="2">DP5N28-2</strain>
    </source>
</reference>
<evidence type="ECO:0000313" key="2">
    <source>
        <dbReference type="EMBL" id="MBY5957916.1"/>
    </source>
</evidence>
<keyword evidence="3" id="KW-1185">Reference proteome</keyword>
<gene>
    <name evidence="2" type="ORF">KUV50_07235</name>
</gene>
<dbReference type="Gene3D" id="2.40.160.50">
    <property type="entry name" value="membrane protein fhac: a member of the omp85/tpsb transporter family"/>
    <property type="match status" value="1"/>
</dbReference>
<evidence type="ECO:0000256" key="1">
    <source>
        <dbReference type="SAM" id="SignalP"/>
    </source>
</evidence>
<comment type="caution">
    <text evidence="2">The sequence shown here is derived from an EMBL/GenBank/DDBJ whole genome shotgun (WGS) entry which is preliminary data.</text>
</comment>
<dbReference type="InterPro" id="IPR011042">
    <property type="entry name" value="6-blade_b-propeller_TolB-like"/>
</dbReference>
<dbReference type="Gene3D" id="2.120.10.30">
    <property type="entry name" value="TolB, C-terminal domain"/>
    <property type="match status" value="1"/>
</dbReference>